<dbReference type="AlphaFoldDB" id="A0A831ZKA0"/>
<evidence type="ECO:0000256" key="7">
    <source>
        <dbReference type="ARBA" id="ARBA00049112"/>
    </source>
</evidence>
<proteinExistence type="inferred from homology"/>
<dbReference type="UniPathway" id="UPA00357">
    <property type="reaction ID" value="UER00474"/>
</dbReference>
<dbReference type="SUPFAM" id="SSF51569">
    <property type="entry name" value="Aldolase"/>
    <property type="match status" value="1"/>
</dbReference>
<accession>A0A831ZKA0</accession>
<dbReference type="UniPathway" id="UPA00030"/>
<comment type="catalytic activity">
    <reaction evidence="7 8">
        <text>D-arabinose 5-phosphate + phosphoenolpyruvate + H2O = 3-deoxy-alpha-D-manno-2-octulosonate-8-phosphate + phosphate</text>
        <dbReference type="Rhea" id="RHEA:14053"/>
        <dbReference type="ChEBI" id="CHEBI:15377"/>
        <dbReference type="ChEBI" id="CHEBI:43474"/>
        <dbReference type="ChEBI" id="CHEBI:57693"/>
        <dbReference type="ChEBI" id="CHEBI:58702"/>
        <dbReference type="ChEBI" id="CHEBI:85985"/>
        <dbReference type="EC" id="2.5.1.55"/>
    </reaction>
</comment>
<evidence type="ECO:0000256" key="2">
    <source>
        <dbReference type="ARBA" id="ARBA00004756"/>
    </source>
</evidence>
<dbReference type="EMBL" id="DSTK01000022">
    <property type="protein sequence ID" value="HFK97186.1"/>
    <property type="molecule type" value="Genomic_DNA"/>
</dbReference>
<organism evidence="10">
    <name type="scientific">Desulfacinum infernum</name>
    <dbReference type="NCBI Taxonomy" id="35837"/>
    <lineage>
        <taxon>Bacteria</taxon>
        <taxon>Pseudomonadati</taxon>
        <taxon>Thermodesulfobacteriota</taxon>
        <taxon>Syntrophobacteria</taxon>
        <taxon>Syntrophobacterales</taxon>
        <taxon>Syntrophobacteraceae</taxon>
        <taxon>Desulfacinum</taxon>
    </lineage>
</organism>
<dbReference type="NCBIfam" id="NF003543">
    <property type="entry name" value="PRK05198.1"/>
    <property type="match status" value="1"/>
</dbReference>
<evidence type="ECO:0000256" key="8">
    <source>
        <dbReference type="HAMAP-Rule" id="MF_00056"/>
    </source>
</evidence>
<keyword evidence="6 8" id="KW-0808">Transferase</keyword>
<reference evidence="10" key="1">
    <citation type="journal article" date="2020" name="mSystems">
        <title>Genome- and Community-Level Interaction Insights into Carbon Utilization and Element Cycling Functions of Hydrothermarchaeota in Hydrothermal Sediment.</title>
        <authorList>
            <person name="Zhou Z."/>
            <person name="Liu Y."/>
            <person name="Xu W."/>
            <person name="Pan J."/>
            <person name="Luo Z.H."/>
            <person name="Li M."/>
        </authorList>
    </citation>
    <scope>NUCLEOTIDE SEQUENCE [LARGE SCALE GENOMIC DNA]</scope>
    <source>
        <strain evidence="10">SpSt-456</strain>
    </source>
</reference>
<protein>
    <recommendedName>
        <fullName evidence="8">2-dehydro-3-deoxyphosphooctonate aldolase</fullName>
        <ecNumber evidence="8">2.5.1.55</ecNumber>
    </recommendedName>
    <alternativeName>
        <fullName evidence="8">3-deoxy-D-manno-octulosonic acid 8-phosphate synthase</fullName>
    </alternativeName>
    <alternativeName>
        <fullName evidence="8">KDO-8-phosphate synthase</fullName>
        <shortName evidence="8">KDO 8-P synthase</shortName>
        <shortName evidence="8">KDOPS</shortName>
    </alternativeName>
    <alternativeName>
        <fullName evidence="8">Phospho-2-dehydro-3-deoxyoctonate aldolase</fullName>
    </alternativeName>
</protein>
<dbReference type="InterPro" id="IPR006218">
    <property type="entry name" value="DAHP1/KDSA"/>
</dbReference>
<evidence type="ECO:0000256" key="3">
    <source>
        <dbReference type="ARBA" id="ARBA00004845"/>
    </source>
</evidence>
<evidence type="ECO:0000259" key="9">
    <source>
        <dbReference type="Pfam" id="PF00793"/>
    </source>
</evidence>
<gene>
    <name evidence="8" type="primary">kdsA</name>
    <name evidence="10" type="ORF">ENS06_07660</name>
</gene>
<dbReference type="GO" id="GO:0008676">
    <property type="term" value="F:3-deoxy-8-phosphooctulonate synthase activity"/>
    <property type="evidence" value="ECO:0007669"/>
    <property type="project" value="UniProtKB-UniRule"/>
</dbReference>
<comment type="similarity">
    <text evidence="4 8">Belongs to the KdsA family.</text>
</comment>
<name>A0A831ZKA0_9BACT</name>
<comment type="pathway">
    <text evidence="2">Bacterial outer membrane biogenesis; lipopolysaccharide biosynthesis.</text>
</comment>
<dbReference type="InterPro" id="IPR013785">
    <property type="entry name" value="Aldolase_TIM"/>
</dbReference>
<comment type="subcellular location">
    <subcellularLocation>
        <location evidence="1 8">Cytoplasm</location>
    </subcellularLocation>
</comment>
<dbReference type="GO" id="GO:0005737">
    <property type="term" value="C:cytoplasm"/>
    <property type="evidence" value="ECO:0007669"/>
    <property type="project" value="UniProtKB-SubCell"/>
</dbReference>
<keyword evidence="5 8" id="KW-0963">Cytoplasm</keyword>
<comment type="pathway">
    <text evidence="3 8">Carbohydrate biosynthesis; 3-deoxy-D-manno-octulosonate biosynthesis; 3-deoxy-D-manno-octulosonate from D-ribulose 5-phosphate: step 2/3.</text>
</comment>
<dbReference type="Pfam" id="PF00793">
    <property type="entry name" value="DAHP_synth_1"/>
    <property type="match status" value="1"/>
</dbReference>
<evidence type="ECO:0000313" key="10">
    <source>
        <dbReference type="EMBL" id="HFK97186.1"/>
    </source>
</evidence>
<dbReference type="PANTHER" id="PTHR21057">
    <property type="entry name" value="PHOSPHO-2-DEHYDRO-3-DEOXYHEPTONATE ALDOLASE"/>
    <property type="match status" value="1"/>
</dbReference>
<feature type="domain" description="DAHP synthetase I/KDSA" evidence="9">
    <location>
        <begin position="2"/>
        <end position="249"/>
    </location>
</feature>
<sequence>MAGPCVLESEGLALRVASALARICRDLDIPYIFKSSYDKANRTSIDSYRGPGMVEGLKILERVRAEVGVPVVTDVHSVEETAPVARVADVLQIPAFLARQTDLVVAAAKTGKPINLKKAQFLAPWDMFQVVRKAQSAGNQKIFITERGTCFGYNTLVVDMRSVTLLSRSPYPLVFDATHSVQIPGGQGTASGGERRYVESLARAAVAAGADGVFMEVHEDPDRALCDGPNSLPLHEAFAVLSALKDLYETTRKHPFRLQGPPPSPFVGA</sequence>
<dbReference type="InterPro" id="IPR006269">
    <property type="entry name" value="KDO8P_synthase"/>
</dbReference>
<dbReference type="Gene3D" id="3.20.20.70">
    <property type="entry name" value="Aldolase class I"/>
    <property type="match status" value="1"/>
</dbReference>
<evidence type="ECO:0000256" key="6">
    <source>
        <dbReference type="ARBA" id="ARBA00022679"/>
    </source>
</evidence>
<dbReference type="NCBIfam" id="TIGR01362">
    <property type="entry name" value="KDO8P_synth"/>
    <property type="match status" value="1"/>
</dbReference>
<dbReference type="EC" id="2.5.1.55" evidence="8"/>
<keyword evidence="8" id="KW-0448">Lipopolysaccharide biosynthesis</keyword>
<dbReference type="GO" id="GO:0019294">
    <property type="term" value="P:keto-3-deoxy-D-manno-octulosonic acid biosynthetic process"/>
    <property type="evidence" value="ECO:0007669"/>
    <property type="project" value="UniProtKB-UniRule"/>
</dbReference>
<evidence type="ECO:0000256" key="4">
    <source>
        <dbReference type="ARBA" id="ARBA00010499"/>
    </source>
</evidence>
<evidence type="ECO:0000256" key="5">
    <source>
        <dbReference type="ARBA" id="ARBA00022490"/>
    </source>
</evidence>
<dbReference type="HAMAP" id="MF_00056">
    <property type="entry name" value="KDO8P_synth"/>
    <property type="match status" value="1"/>
</dbReference>
<evidence type="ECO:0000256" key="1">
    <source>
        <dbReference type="ARBA" id="ARBA00004496"/>
    </source>
</evidence>
<comment type="caution">
    <text evidence="10">The sequence shown here is derived from an EMBL/GenBank/DDBJ whole genome shotgun (WGS) entry which is preliminary data.</text>
</comment>